<reference evidence="5 6" key="1">
    <citation type="submission" date="2017-08" db="EMBL/GenBank/DDBJ databases">
        <title>Substantial Increase in Enzyme Production by Combined Drug-Resistance Mutations in Paenibacillus agaridevorans.</title>
        <authorList>
            <person name="Tanaka Y."/>
            <person name="Funane K."/>
            <person name="Hosaka T."/>
            <person name="Shiwa Y."/>
            <person name="Fujita N."/>
            <person name="Miyazaki T."/>
            <person name="Yoshikawa H."/>
            <person name="Murakami K."/>
            <person name="Kasahara K."/>
            <person name="Inaoka T."/>
            <person name="Hiraga Y."/>
            <person name="Ochi K."/>
        </authorList>
    </citation>
    <scope>NUCLEOTIDE SEQUENCE [LARGE SCALE GENOMIC DNA]</scope>
    <source>
        <strain evidence="5 6">T-3040</strain>
    </source>
</reference>
<evidence type="ECO:0000256" key="1">
    <source>
        <dbReference type="ARBA" id="ARBA00023015"/>
    </source>
</evidence>
<dbReference type="GO" id="GO:0003677">
    <property type="term" value="F:DNA binding"/>
    <property type="evidence" value="ECO:0007669"/>
    <property type="project" value="UniProtKB-KW"/>
</dbReference>
<dbReference type="NCBIfam" id="NF033788">
    <property type="entry name" value="HTH_metalloreg"/>
    <property type="match status" value="1"/>
</dbReference>
<dbReference type="InterPro" id="IPR011991">
    <property type="entry name" value="ArsR-like_HTH"/>
</dbReference>
<name>A0A2R5ELF9_9BACL</name>
<keyword evidence="3" id="KW-0804">Transcription</keyword>
<protein>
    <submittedName>
        <fullName evidence="5">Transcriptional regulator</fullName>
    </submittedName>
</protein>
<sequence length="100" mass="11336">MDYTIQHLQKTSEMLKTLGHPERLCIVTRLARQGSFNVAALQDCMSLPQSTVSTHLQKLRAAGIVEARRQGLEVTYSLKNEQVKQIVELLFQSTEGKKHE</sequence>
<dbReference type="GO" id="GO:0003700">
    <property type="term" value="F:DNA-binding transcription factor activity"/>
    <property type="evidence" value="ECO:0007669"/>
    <property type="project" value="InterPro"/>
</dbReference>
<dbReference type="InterPro" id="IPR036390">
    <property type="entry name" value="WH_DNA-bd_sf"/>
</dbReference>
<proteinExistence type="predicted"/>
<keyword evidence="1" id="KW-0805">Transcription regulation</keyword>
<dbReference type="Pfam" id="PF12840">
    <property type="entry name" value="HTH_20"/>
    <property type="match status" value="1"/>
</dbReference>
<dbReference type="Gene3D" id="1.10.10.10">
    <property type="entry name" value="Winged helix-like DNA-binding domain superfamily/Winged helix DNA-binding domain"/>
    <property type="match status" value="1"/>
</dbReference>
<dbReference type="InterPro" id="IPR051011">
    <property type="entry name" value="Metal_resp_trans_reg"/>
</dbReference>
<dbReference type="RefSeq" id="WP_108992519.1">
    <property type="nucleotide sequence ID" value="NZ_BDQX01000098.1"/>
</dbReference>
<accession>A0A2R5ELF9</accession>
<evidence type="ECO:0000256" key="2">
    <source>
        <dbReference type="ARBA" id="ARBA00023125"/>
    </source>
</evidence>
<evidence type="ECO:0000313" key="6">
    <source>
        <dbReference type="Proteomes" id="UP000245202"/>
    </source>
</evidence>
<dbReference type="CDD" id="cd00090">
    <property type="entry name" value="HTH_ARSR"/>
    <property type="match status" value="1"/>
</dbReference>
<evidence type="ECO:0000313" key="5">
    <source>
        <dbReference type="EMBL" id="GBG07472.1"/>
    </source>
</evidence>
<gene>
    <name evidence="5" type="ORF">PAT3040_02023</name>
</gene>
<keyword evidence="6" id="KW-1185">Reference proteome</keyword>
<feature type="domain" description="HTH arsR-type" evidence="4">
    <location>
        <begin position="3"/>
        <end position="98"/>
    </location>
</feature>
<dbReference type="PRINTS" id="PR00778">
    <property type="entry name" value="HTHARSR"/>
</dbReference>
<dbReference type="SMART" id="SM00418">
    <property type="entry name" value="HTH_ARSR"/>
    <property type="match status" value="1"/>
</dbReference>
<dbReference type="EMBL" id="BDQX01000098">
    <property type="protein sequence ID" value="GBG07472.1"/>
    <property type="molecule type" value="Genomic_DNA"/>
</dbReference>
<dbReference type="Proteomes" id="UP000245202">
    <property type="component" value="Unassembled WGS sequence"/>
</dbReference>
<evidence type="ECO:0000256" key="3">
    <source>
        <dbReference type="ARBA" id="ARBA00023163"/>
    </source>
</evidence>
<comment type="caution">
    <text evidence="5">The sequence shown here is derived from an EMBL/GenBank/DDBJ whole genome shotgun (WGS) entry which is preliminary data.</text>
</comment>
<evidence type="ECO:0000259" key="4">
    <source>
        <dbReference type="PROSITE" id="PS50987"/>
    </source>
</evidence>
<dbReference type="PANTHER" id="PTHR43132">
    <property type="entry name" value="ARSENICAL RESISTANCE OPERON REPRESSOR ARSR-RELATED"/>
    <property type="match status" value="1"/>
</dbReference>
<organism evidence="5 6">
    <name type="scientific">Paenibacillus agaridevorans</name>
    <dbReference type="NCBI Taxonomy" id="171404"/>
    <lineage>
        <taxon>Bacteria</taxon>
        <taxon>Bacillati</taxon>
        <taxon>Bacillota</taxon>
        <taxon>Bacilli</taxon>
        <taxon>Bacillales</taxon>
        <taxon>Paenibacillaceae</taxon>
        <taxon>Paenibacillus</taxon>
    </lineage>
</organism>
<dbReference type="PROSITE" id="PS50987">
    <property type="entry name" value="HTH_ARSR_2"/>
    <property type="match status" value="1"/>
</dbReference>
<dbReference type="AlphaFoldDB" id="A0A2R5ELF9"/>
<dbReference type="PANTHER" id="PTHR43132:SF2">
    <property type="entry name" value="ARSENICAL RESISTANCE OPERON REPRESSOR ARSR-RELATED"/>
    <property type="match status" value="1"/>
</dbReference>
<dbReference type="InterPro" id="IPR036388">
    <property type="entry name" value="WH-like_DNA-bd_sf"/>
</dbReference>
<dbReference type="SUPFAM" id="SSF46785">
    <property type="entry name" value="Winged helix' DNA-binding domain"/>
    <property type="match status" value="1"/>
</dbReference>
<dbReference type="InterPro" id="IPR001845">
    <property type="entry name" value="HTH_ArsR_DNA-bd_dom"/>
</dbReference>
<keyword evidence="2" id="KW-0238">DNA-binding</keyword>